<dbReference type="PRINTS" id="PR00080">
    <property type="entry name" value="SDRFAMILY"/>
</dbReference>
<gene>
    <name evidence="4" type="ORF">OIDMADRAFT_61671</name>
</gene>
<dbReference type="SUPFAM" id="SSF51735">
    <property type="entry name" value="NAD(P)-binding Rossmann-fold domains"/>
    <property type="match status" value="1"/>
</dbReference>
<dbReference type="HOGENOM" id="CLU_010194_1_0_1"/>
<dbReference type="Gene3D" id="3.40.50.720">
    <property type="entry name" value="NAD(P)-binding Rossmann-like Domain"/>
    <property type="match status" value="1"/>
</dbReference>
<evidence type="ECO:0000313" key="4">
    <source>
        <dbReference type="EMBL" id="KIM93332.1"/>
    </source>
</evidence>
<dbReference type="Pfam" id="PF13561">
    <property type="entry name" value="adh_short_C2"/>
    <property type="match status" value="1"/>
</dbReference>
<dbReference type="Proteomes" id="UP000054321">
    <property type="component" value="Unassembled WGS sequence"/>
</dbReference>
<reference evidence="4 5" key="1">
    <citation type="submission" date="2014-04" db="EMBL/GenBank/DDBJ databases">
        <authorList>
            <consortium name="DOE Joint Genome Institute"/>
            <person name="Kuo A."/>
            <person name="Martino E."/>
            <person name="Perotto S."/>
            <person name="Kohler A."/>
            <person name="Nagy L.G."/>
            <person name="Floudas D."/>
            <person name="Copeland A."/>
            <person name="Barry K.W."/>
            <person name="Cichocki N."/>
            <person name="Veneault-Fourrey C."/>
            <person name="LaButti K."/>
            <person name="Lindquist E.A."/>
            <person name="Lipzen A."/>
            <person name="Lundell T."/>
            <person name="Morin E."/>
            <person name="Murat C."/>
            <person name="Sun H."/>
            <person name="Tunlid A."/>
            <person name="Henrissat B."/>
            <person name="Grigoriev I.V."/>
            <person name="Hibbett D.S."/>
            <person name="Martin F."/>
            <person name="Nordberg H.P."/>
            <person name="Cantor M.N."/>
            <person name="Hua S.X."/>
        </authorList>
    </citation>
    <scope>NUCLEOTIDE SEQUENCE [LARGE SCALE GENOMIC DNA]</scope>
    <source>
        <strain evidence="4 5">Zn</strain>
    </source>
</reference>
<dbReference type="InterPro" id="IPR036291">
    <property type="entry name" value="NAD(P)-bd_dom_sf"/>
</dbReference>
<dbReference type="PRINTS" id="PR00081">
    <property type="entry name" value="GDHRDH"/>
</dbReference>
<dbReference type="PANTHER" id="PTHR24321">
    <property type="entry name" value="DEHYDROGENASES, SHORT CHAIN"/>
    <property type="match status" value="1"/>
</dbReference>
<dbReference type="PANTHER" id="PTHR24321:SF8">
    <property type="entry name" value="ESTRADIOL 17-BETA-DEHYDROGENASE 8-RELATED"/>
    <property type="match status" value="1"/>
</dbReference>
<dbReference type="PROSITE" id="PS00061">
    <property type="entry name" value="ADH_SHORT"/>
    <property type="match status" value="1"/>
</dbReference>
<dbReference type="GO" id="GO:0009688">
    <property type="term" value="P:abscisic acid biosynthetic process"/>
    <property type="evidence" value="ECO:0007669"/>
    <property type="project" value="UniProtKB-ARBA"/>
</dbReference>
<keyword evidence="5" id="KW-1185">Reference proteome</keyword>
<organism evidence="4 5">
    <name type="scientific">Oidiodendron maius (strain Zn)</name>
    <dbReference type="NCBI Taxonomy" id="913774"/>
    <lineage>
        <taxon>Eukaryota</taxon>
        <taxon>Fungi</taxon>
        <taxon>Dikarya</taxon>
        <taxon>Ascomycota</taxon>
        <taxon>Pezizomycotina</taxon>
        <taxon>Leotiomycetes</taxon>
        <taxon>Leotiomycetes incertae sedis</taxon>
        <taxon>Myxotrichaceae</taxon>
        <taxon>Oidiodendron</taxon>
    </lineage>
</organism>
<dbReference type="InterPro" id="IPR020904">
    <property type="entry name" value="Sc_DH/Rdtase_CS"/>
</dbReference>
<evidence type="ECO:0000256" key="1">
    <source>
        <dbReference type="ARBA" id="ARBA00006484"/>
    </source>
</evidence>
<comment type="similarity">
    <text evidence="1">Belongs to the short-chain dehydrogenases/reductases (SDR) family.</text>
</comment>
<dbReference type="AlphaFoldDB" id="A0A0C3CUD9"/>
<dbReference type="InterPro" id="IPR002347">
    <property type="entry name" value="SDR_fam"/>
</dbReference>
<reference evidence="5" key="2">
    <citation type="submission" date="2015-01" db="EMBL/GenBank/DDBJ databases">
        <title>Evolutionary Origins and Diversification of the Mycorrhizal Mutualists.</title>
        <authorList>
            <consortium name="DOE Joint Genome Institute"/>
            <consortium name="Mycorrhizal Genomics Consortium"/>
            <person name="Kohler A."/>
            <person name="Kuo A."/>
            <person name="Nagy L.G."/>
            <person name="Floudas D."/>
            <person name="Copeland A."/>
            <person name="Barry K.W."/>
            <person name="Cichocki N."/>
            <person name="Veneault-Fourrey C."/>
            <person name="LaButti K."/>
            <person name="Lindquist E.A."/>
            <person name="Lipzen A."/>
            <person name="Lundell T."/>
            <person name="Morin E."/>
            <person name="Murat C."/>
            <person name="Riley R."/>
            <person name="Ohm R."/>
            <person name="Sun H."/>
            <person name="Tunlid A."/>
            <person name="Henrissat B."/>
            <person name="Grigoriev I.V."/>
            <person name="Hibbett D.S."/>
            <person name="Martin F."/>
        </authorList>
    </citation>
    <scope>NUCLEOTIDE SEQUENCE [LARGE SCALE GENOMIC DNA]</scope>
    <source>
        <strain evidence="5">Zn</strain>
    </source>
</reference>
<dbReference type="OrthoDB" id="1669814at2759"/>
<dbReference type="EMBL" id="KN832896">
    <property type="protein sequence ID" value="KIM93332.1"/>
    <property type="molecule type" value="Genomic_DNA"/>
</dbReference>
<proteinExistence type="inferred from homology"/>
<dbReference type="GO" id="GO:0016491">
    <property type="term" value="F:oxidoreductase activity"/>
    <property type="evidence" value="ECO:0007669"/>
    <property type="project" value="UniProtKB-KW"/>
</dbReference>
<evidence type="ECO:0000256" key="3">
    <source>
        <dbReference type="ARBA" id="ARBA00023002"/>
    </source>
</evidence>
<dbReference type="CDD" id="cd05233">
    <property type="entry name" value="SDR_c"/>
    <property type="match status" value="1"/>
</dbReference>
<sequence>MVKGKIFTVTGAASGIGKATAIRLAQLGAAGIAISDVNVDALCDTEESCKALGARVTSSKIDVRDAIQVENWVMETIQTFGKLDGAANVAGVAAGHGNHTVATLPQKDWDFTMAVNLTGVLNCMRAELGQITKPGGSIVNVSSTSGLFGSPMNAAYATSKFGVIGLTESAAGEWGRQGVRINALLPGPIDTGIIRDGEARGLWNSKLLGDETLLGRTGEAGEVAKVLCFLLSDDASYVTGAKWTVDGGYAAARTKMTGAPAKASG</sequence>
<keyword evidence="2" id="KW-0521">NADP</keyword>
<protein>
    <submittedName>
        <fullName evidence="4">Uncharacterized protein</fullName>
    </submittedName>
</protein>
<dbReference type="STRING" id="913774.A0A0C3CUD9"/>
<accession>A0A0C3CUD9</accession>
<dbReference type="FunFam" id="3.40.50.720:FF:000084">
    <property type="entry name" value="Short-chain dehydrogenase reductase"/>
    <property type="match status" value="1"/>
</dbReference>
<dbReference type="InParanoid" id="A0A0C3CUD9"/>
<keyword evidence="3" id="KW-0560">Oxidoreductase</keyword>
<evidence type="ECO:0000256" key="2">
    <source>
        <dbReference type="ARBA" id="ARBA00022857"/>
    </source>
</evidence>
<name>A0A0C3CUD9_OIDMZ</name>
<evidence type="ECO:0000313" key="5">
    <source>
        <dbReference type="Proteomes" id="UP000054321"/>
    </source>
</evidence>